<evidence type="ECO:0000313" key="1">
    <source>
        <dbReference type="EMBL" id="SBV90352.1"/>
    </source>
</evidence>
<protein>
    <submittedName>
        <fullName evidence="1">Uncharacterized protein</fullName>
    </submittedName>
</protein>
<accession>A0A212ISX9</accession>
<gene>
    <name evidence="1" type="ORF">KL86DYS1_10001</name>
</gene>
<name>A0A212ISX9_9BACT</name>
<sequence length="132" mass="15228">MFKPFCAEFLFQEFVDFLFGQITPVYFLDLDFIACKRVALYQSVISGNKNYAFEKLHELRHRVMAAFCSTQQIHLEVVNKHIINGLQSNIRKPILGLDEISKMLPGDFVFLISGSRFGDTDQSLYIIIMPVE</sequence>
<organism evidence="1">
    <name type="scientific">uncultured Dysgonomonas sp</name>
    <dbReference type="NCBI Taxonomy" id="206096"/>
    <lineage>
        <taxon>Bacteria</taxon>
        <taxon>Pseudomonadati</taxon>
        <taxon>Bacteroidota</taxon>
        <taxon>Bacteroidia</taxon>
        <taxon>Bacteroidales</taxon>
        <taxon>Dysgonomonadaceae</taxon>
        <taxon>Dysgonomonas</taxon>
        <taxon>environmental samples</taxon>
    </lineage>
</organism>
<proteinExistence type="predicted"/>
<dbReference type="AlphaFoldDB" id="A0A212ISX9"/>
<dbReference type="EMBL" id="FLUM01000001">
    <property type="protein sequence ID" value="SBV90352.1"/>
    <property type="molecule type" value="Genomic_DNA"/>
</dbReference>
<reference evidence="1" key="1">
    <citation type="submission" date="2016-04" db="EMBL/GenBank/DDBJ databases">
        <authorList>
            <person name="Evans L.H."/>
            <person name="Alamgir A."/>
            <person name="Owens N."/>
            <person name="Weber N.D."/>
            <person name="Virtaneva K."/>
            <person name="Barbian K."/>
            <person name="Babar A."/>
            <person name="Rosenke K."/>
        </authorList>
    </citation>
    <scope>NUCLEOTIDE SEQUENCE</scope>
    <source>
        <strain evidence="1">86-1</strain>
    </source>
</reference>